<name>A0A915A2H7_PARUN</name>
<feature type="region of interest" description="Disordered" evidence="1">
    <location>
        <begin position="32"/>
        <end position="57"/>
    </location>
</feature>
<dbReference type="Proteomes" id="UP000887569">
    <property type="component" value="Unplaced"/>
</dbReference>
<dbReference type="AlphaFoldDB" id="A0A915A2H7"/>
<evidence type="ECO:0000313" key="5">
    <source>
        <dbReference type="WBParaSite" id="PgE227_g001_t11"/>
    </source>
</evidence>
<evidence type="ECO:0000313" key="2">
    <source>
        <dbReference type="Proteomes" id="UP000887569"/>
    </source>
</evidence>
<reference evidence="3 4" key="1">
    <citation type="submission" date="2022-11" db="UniProtKB">
        <authorList>
            <consortium name="WormBaseParasite"/>
        </authorList>
    </citation>
    <scope>IDENTIFICATION</scope>
</reference>
<dbReference type="WBParaSite" id="PgE227_g001_t03">
    <property type="protein sequence ID" value="PgE227_g001_t03"/>
    <property type="gene ID" value="PgE227_g001"/>
</dbReference>
<sequence>MKRVEATQVYTTSRRLQQVFRSNKLLRACRRRKSRGKLDAQQRTKTRILSSRQSTNTASGSAFYCFECLCVFSAGAPISWMLKKRCTNLRNEIQRTHSLATLVNGNA</sequence>
<evidence type="ECO:0000313" key="3">
    <source>
        <dbReference type="WBParaSite" id="PgE227_g001_t03"/>
    </source>
</evidence>
<keyword evidence="2" id="KW-1185">Reference proteome</keyword>
<evidence type="ECO:0000313" key="4">
    <source>
        <dbReference type="WBParaSite" id="PgE227_g001_t07"/>
    </source>
</evidence>
<evidence type="ECO:0000256" key="1">
    <source>
        <dbReference type="SAM" id="MobiDB-lite"/>
    </source>
</evidence>
<dbReference type="WBParaSite" id="PgE227_g001_t07">
    <property type="protein sequence ID" value="PgE227_g001_t07"/>
    <property type="gene ID" value="PgE227_g001"/>
</dbReference>
<feature type="compositionally biased region" description="Polar residues" evidence="1">
    <location>
        <begin position="43"/>
        <end position="57"/>
    </location>
</feature>
<proteinExistence type="predicted"/>
<dbReference type="WBParaSite" id="PgE227_g001_t11">
    <property type="protein sequence ID" value="PgE227_g001_t11"/>
    <property type="gene ID" value="PgE227_g001"/>
</dbReference>
<protein>
    <submittedName>
        <fullName evidence="3 4">Uncharacterized protein</fullName>
    </submittedName>
</protein>
<organism evidence="2 5">
    <name type="scientific">Parascaris univalens</name>
    <name type="common">Nematode worm</name>
    <dbReference type="NCBI Taxonomy" id="6257"/>
    <lineage>
        <taxon>Eukaryota</taxon>
        <taxon>Metazoa</taxon>
        <taxon>Ecdysozoa</taxon>
        <taxon>Nematoda</taxon>
        <taxon>Chromadorea</taxon>
        <taxon>Rhabditida</taxon>
        <taxon>Spirurina</taxon>
        <taxon>Ascaridomorpha</taxon>
        <taxon>Ascaridoidea</taxon>
        <taxon>Ascarididae</taxon>
        <taxon>Parascaris</taxon>
    </lineage>
</organism>
<accession>A0A915A2H7</accession>